<evidence type="ECO:0000259" key="2">
    <source>
        <dbReference type="SMART" id="SM00974"/>
    </source>
</evidence>
<feature type="compositionally biased region" description="Basic and acidic residues" evidence="1">
    <location>
        <begin position="291"/>
        <end position="305"/>
    </location>
</feature>
<dbReference type="Proteomes" id="UP001140453">
    <property type="component" value="Unassembled WGS sequence"/>
</dbReference>
<feature type="domain" description="Bacteriophage T5 Orf172 DNA-binding" evidence="2">
    <location>
        <begin position="447"/>
        <end position="553"/>
    </location>
</feature>
<feature type="region of interest" description="Disordered" evidence="1">
    <location>
        <begin position="88"/>
        <end position="363"/>
    </location>
</feature>
<dbReference type="AlphaFoldDB" id="A0A9W8YZ35"/>
<dbReference type="Pfam" id="PF10544">
    <property type="entry name" value="T5orf172"/>
    <property type="match status" value="1"/>
</dbReference>
<organism evidence="3 4">
    <name type="scientific">Gnomoniopsis smithogilvyi</name>
    <dbReference type="NCBI Taxonomy" id="1191159"/>
    <lineage>
        <taxon>Eukaryota</taxon>
        <taxon>Fungi</taxon>
        <taxon>Dikarya</taxon>
        <taxon>Ascomycota</taxon>
        <taxon>Pezizomycotina</taxon>
        <taxon>Sordariomycetes</taxon>
        <taxon>Sordariomycetidae</taxon>
        <taxon>Diaporthales</taxon>
        <taxon>Gnomoniaceae</taxon>
        <taxon>Gnomoniopsis</taxon>
    </lineage>
</organism>
<proteinExistence type="predicted"/>
<feature type="compositionally biased region" description="Basic and acidic residues" evidence="1">
    <location>
        <begin position="326"/>
        <end position="353"/>
    </location>
</feature>
<evidence type="ECO:0000313" key="3">
    <source>
        <dbReference type="EMBL" id="KAJ4395842.1"/>
    </source>
</evidence>
<name>A0A9W8YZ35_9PEZI</name>
<feature type="compositionally biased region" description="Polar residues" evidence="1">
    <location>
        <begin position="140"/>
        <end position="149"/>
    </location>
</feature>
<dbReference type="SMART" id="SM00974">
    <property type="entry name" value="T5orf172"/>
    <property type="match status" value="1"/>
</dbReference>
<dbReference type="OrthoDB" id="3511049at2759"/>
<evidence type="ECO:0000256" key="1">
    <source>
        <dbReference type="SAM" id="MobiDB-lite"/>
    </source>
</evidence>
<feature type="compositionally biased region" description="Polar residues" evidence="1">
    <location>
        <begin position="306"/>
        <end position="321"/>
    </location>
</feature>
<evidence type="ECO:0000313" key="4">
    <source>
        <dbReference type="Proteomes" id="UP001140453"/>
    </source>
</evidence>
<gene>
    <name evidence="3" type="ORF">N0V93_000056</name>
</gene>
<sequence length="619" mass="69122">MPPTAHGTSTGLIETDDPHLCGVNGWHQPESEDIFREWCRKLWHIYLRTHGLDPDLCISSPDELNRDLWFAGLETAKSEQDAQLALLAGSSESDSESGEDEDDSDYVYSSDGNSDDDGSDDGDSDDGDSDDSQEELVILTPSSSASNLSHGDDLASSPPSSPVDYISFREEHAGTRSAKTKKNSRPPTSPGRSSPVAHSSHQVVESVVAVTQRNSTLQKSSTRLQVYHDPLPPSALPAQKRPQKARESASTARSTTACPPSDTRRRLGELDRNIDVSSQSKAQEPESGPSRTRDAGERSSTHSEKQSASSATYNKTSGSNQRARRNKTETARKSDIEVEDSLIRRESTTENRNRRPCSRCRGNGYRVLESGPLATEEDMMQLLSQFDVTEVDEPASNDSSSSPISKGFRMYPQLSPKENMKSIFNTIIQHSGPRNRAPGYIYAFTRPSRPGFIKIGYTNAIEQPDRPYPHPVDFRLARWASDCGHPVTEVFREYMPCAAERIESLIHQTLREYRRIEDPVCRPCQRRRGGRGGAHDEWFEIGVEEARQVVRSWALFSGQRPYDSFGAPVEFWAQKAEQEREAKNSLGLRKWLDRIAELVEEVRRLEFKAIVGFVGGLRF</sequence>
<feature type="compositionally biased region" description="Polar residues" evidence="1">
    <location>
        <begin position="248"/>
        <end position="258"/>
    </location>
</feature>
<feature type="compositionally biased region" description="Polar residues" evidence="1">
    <location>
        <begin position="196"/>
        <end position="224"/>
    </location>
</feature>
<protein>
    <recommendedName>
        <fullName evidence="2">Bacteriophage T5 Orf172 DNA-binding domain-containing protein</fullName>
    </recommendedName>
</protein>
<dbReference type="InterPro" id="IPR018306">
    <property type="entry name" value="Phage_T5_Orf172_DNA-bd"/>
</dbReference>
<feature type="compositionally biased region" description="Basic and acidic residues" evidence="1">
    <location>
        <begin position="262"/>
        <end position="274"/>
    </location>
</feature>
<keyword evidence="4" id="KW-1185">Reference proteome</keyword>
<accession>A0A9W8YZ35</accession>
<feature type="compositionally biased region" description="Acidic residues" evidence="1">
    <location>
        <begin position="93"/>
        <end position="105"/>
    </location>
</feature>
<dbReference type="EMBL" id="JAPEVB010000001">
    <property type="protein sequence ID" value="KAJ4395842.1"/>
    <property type="molecule type" value="Genomic_DNA"/>
</dbReference>
<feature type="compositionally biased region" description="Acidic residues" evidence="1">
    <location>
        <begin position="113"/>
        <end position="134"/>
    </location>
</feature>
<comment type="caution">
    <text evidence="3">The sequence shown here is derived from an EMBL/GenBank/DDBJ whole genome shotgun (WGS) entry which is preliminary data.</text>
</comment>
<reference evidence="3" key="1">
    <citation type="submission" date="2022-10" db="EMBL/GenBank/DDBJ databases">
        <title>Tapping the CABI collections for fungal endophytes: first genome assemblies for Collariella, Neodidymelliopsis, Ascochyta clinopodiicola, Didymella pomorum, Didymosphaeria variabile, Neocosmospora piperis and Neocucurbitaria cava.</title>
        <authorList>
            <person name="Hill R."/>
        </authorList>
    </citation>
    <scope>NUCLEOTIDE SEQUENCE</scope>
    <source>
        <strain evidence="3">IMI 355082</strain>
    </source>
</reference>